<evidence type="ECO:0000313" key="3">
    <source>
        <dbReference type="Proteomes" id="UP000216840"/>
    </source>
</evidence>
<evidence type="ECO:0008006" key="4">
    <source>
        <dbReference type="Google" id="ProtNLM"/>
    </source>
</evidence>
<keyword evidence="1" id="KW-0812">Transmembrane</keyword>
<feature type="transmembrane region" description="Helical" evidence="1">
    <location>
        <begin position="72"/>
        <end position="95"/>
    </location>
</feature>
<keyword evidence="1" id="KW-1133">Transmembrane helix</keyword>
<dbReference type="EMBL" id="NGJN01000005">
    <property type="protein sequence ID" value="OZV68177.1"/>
    <property type="molecule type" value="Genomic_DNA"/>
</dbReference>
<feature type="transmembrane region" description="Helical" evidence="1">
    <location>
        <begin position="42"/>
        <end position="60"/>
    </location>
</feature>
<gene>
    <name evidence="2" type="ORF">CA834_11060</name>
</gene>
<accession>A0A265USX9</accession>
<evidence type="ECO:0000313" key="2">
    <source>
        <dbReference type="EMBL" id="OZV68177.1"/>
    </source>
</evidence>
<organism evidence="2 3">
    <name type="scientific">Winogradskyella aurantia</name>
    <dbReference type="NCBI Taxonomy" id="1915063"/>
    <lineage>
        <taxon>Bacteria</taxon>
        <taxon>Pseudomonadati</taxon>
        <taxon>Bacteroidota</taxon>
        <taxon>Flavobacteriia</taxon>
        <taxon>Flavobacteriales</taxon>
        <taxon>Flavobacteriaceae</taxon>
        <taxon>Winogradskyella</taxon>
    </lineage>
</organism>
<evidence type="ECO:0000256" key="1">
    <source>
        <dbReference type="SAM" id="Phobius"/>
    </source>
</evidence>
<dbReference type="RefSeq" id="WP_094968763.1">
    <property type="nucleotide sequence ID" value="NZ_NGJN01000005.1"/>
</dbReference>
<feature type="transmembrane region" description="Helical" evidence="1">
    <location>
        <begin position="12"/>
        <end position="30"/>
    </location>
</feature>
<proteinExistence type="predicted"/>
<keyword evidence="3" id="KW-1185">Reference proteome</keyword>
<feature type="transmembrane region" description="Helical" evidence="1">
    <location>
        <begin position="199"/>
        <end position="216"/>
    </location>
</feature>
<protein>
    <recommendedName>
        <fullName evidence="4">Cytochrome C oxidase subunit I</fullName>
    </recommendedName>
</protein>
<dbReference type="AlphaFoldDB" id="A0A265USX9"/>
<reference evidence="2 3" key="1">
    <citation type="submission" date="2017-05" db="EMBL/GenBank/DDBJ databases">
        <title>The draft genome sequence of Idiomarina salinarum WNB302.</title>
        <authorList>
            <person name="Sun Y."/>
            <person name="Chen B."/>
            <person name="Du Z."/>
        </authorList>
    </citation>
    <scope>NUCLEOTIDE SEQUENCE [LARGE SCALE GENOMIC DNA]</scope>
    <source>
        <strain evidence="2 3">WNB302</strain>
    </source>
</reference>
<name>A0A265USX9_9FLAO</name>
<dbReference type="Proteomes" id="UP000216840">
    <property type="component" value="Unassembled WGS sequence"/>
</dbReference>
<sequence>MPRKKYYKYAHFYLTLGLVIVLLGFSTTYFSRLGEFTIPYHIHGISATLWMILLIIQPYLFQKGKLKAHRYLGWSSLLLIPTIVICGIIMMRMMIQGQENYPPNLVYQLAFIDACTLVSFALLYALGLIYRKKLKLHSKFMVATIFGPLLPALARMFLFTFGIASNFNQALTYSYLALEISLLLIIWKERGEKEIRLTYIPFLIFILIQHGLMYYSDEWAWWKVLMDNFANYG</sequence>
<dbReference type="OrthoDB" id="1418192at2"/>
<comment type="caution">
    <text evidence="2">The sequence shown here is derived from an EMBL/GenBank/DDBJ whole genome shotgun (WGS) entry which is preliminary data.</text>
</comment>
<feature type="transmembrane region" description="Helical" evidence="1">
    <location>
        <begin position="142"/>
        <end position="164"/>
    </location>
</feature>
<keyword evidence="1" id="KW-0472">Membrane</keyword>
<feature type="transmembrane region" description="Helical" evidence="1">
    <location>
        <begin position="170"/>
        <end position="187"/>
    </location>
</feature>
<feature type="transmembrane region" description="Helical" evidence="1">
    <location>
        <begin position="107"/>
        <end position="130"/>
    </location>
</feature>